<dbReference type="EMBL" id="JADKYB010000036">
    <property type="protein sequence ID" value="MBM9510396.1"/>
    <property type="molecule type" value="Genomic_DNA"/>
</dbReference>
<dbReference type="PANTHER" id="PTHR43383">
    <property type="entry name" value="NODULIN 6"/>
    <property type="match status" value="1"/>
</dbReference>
<evidence type="ECO:0000313" key="3">
    <source>
        <dbReference type="Proteomes" id="UP000749040"/>
    </source>
</evidence>
<dbReference type="PANTHER" id="PTHR43383:SF2">
    <property type="entry name" value="AMIDOHYDROLASE 2 FAMILY PROTEIN"/>
    <property type="match status" value="1"/>
</dbReference>
<sequence>MSLADFAAELPLVDHHVHGAFREPLSRAEFEVALNEGSPGPVPAGTTQFDSQLGFAVRRWCAPLLGLPAHAPADDYWDRRAGLDAMEVAERLLPAAGVDHWLVDTGYAAEKLLSPEELAVAAGGAAHRIVRLEALAESLAGSLAGQETGAAAYPDAYRDLLRTEARDAVGVKTVVAYRAGLDLDWSPPEPAAVREAAARWLAAAGPQPRLTDPVLLRFGVHCAVELGLPLQIHTGLGDRDLDLRRVDPLLLLDLLRQPAVARVPVMLLHCYPYHRAAGYLAQAFPNVHCDVGLAVNQVGARAPAVVAESMELAPFAKLLYSSDAFGPPELHVLGAVLWRRATASVAQSWVSAGDWSEPDARRVIAMIGRENALRAYRL</sequence>
<organism evidence="2 3">
    <name type="scientific">Actinacidiphila acididurans</name>
    <dbReference type="NCBI Taxonomy" id="2784346"/>
    <lineage>
        <taxon>Bacteria</taxon>
        <taxon>Bacillati</taxon>
        <taxon>Actinomycetota</taxon>
        <taxon>Actinomycetes</taxon>
        <taxon>Kitasatosporales</taxon>
        <taxon>Streptomycetaceae</taxon>
        <taxon>Actinacidiphila</taxon>
    </lineage>
</organism>
<dbReference type="Gene3D" id="3.20.20.140">
    <property type="entry name" value="Metal-dependent hydrolases"/>
    <property type="match status" value="1"/>
</dbReference>
<gene>
    <name evidence="2" type="ORF">ITX44_38720</name>
</gene>
<dbReference type="Pfam" id="PF04909">
    <property type="entry name" value="Amidohydro_2"/>
    <property type="match status" value="1"/>
</dbReference>
<keyword evidence="3" id="KW-1185">Reference proteome</keyword>
<protein>
    <submittedName>
        <fullName evidence="2">Amidohydrolase family protein</fullName>
    </submittedName>
</protein>
<dbReference type="InterPro" id="IPR032466">
    <property type="entry name" value="Metal_Hydrolase"/>
</dbReference>
<dbReference type="Proteomes" id="UP000749040">
    <property type="component" value="Unassembled WGS sequence"/>
</dbReference>
<proteinExistence type="predicted"/>
<comment type="caution">
    <text evidence="2">The sequence shown here is derived from an EMBL/GenBank/DDBJ whole genome shotgun (WGS) entry which is preliminary data.</text>
</comment>
<evidence type="ECO:0000259" key="1">
    <source>
        <dbReference type="Pfam" id="PF04909"/>
    </source>
</evidence>
<dbReference type="InterPro" id="IPR006680">
    <property type="entry name" value="Amidohydro-rel"/>
</dbReference>
<dbReference type="SUPFAM" id="SSF51556">
    <property type="entry name" value="Metallo-dependent hydrolases"/>
    <property type="match status" value="1"/>
</dbReference>
<feature type="domain" description="Amidohydrolase-related" evidence="1">
    <location>
        <begin position="184"/>
        <end position="378"/>
    </location>
</feature>
<name>A0ABS2U469_9ACTN</name>
<accession>A0ABS2U469</accession>
<evidence type="ECO:0000313" key="2">
    <source>
        <dbReference type="EMBL" id="MBM9510396.1"/>
    </source>
</evidence>
<reference evidence="2 3" key="1">
    <citation type="submission" date="2021-01" db="EMBL/GenBank/DDBJ databases">
        <title>Streptomyces acididurans sp. nov., isolated from a peat swamp forest soil.</title>
        <authorList>
            <person name="Chantavorakit T."/>
            <person name="Duangmal K."/>
        </authorList>
    </citation>
    <scope>NUCLEOTIDE SEQUENCE [LARGE SCALE GENOMIC DNA]</scope>
    <source>
        <strain evidence="2 3">KK5PA1</strain>
    </source>
</reference>